<dbReference type="Proteomes" id="UP000814033">
    <property type="component" value="Unassembled WGS sequence"/>
</dbReference>
<reference evidence="1" key="1">
    <citation type="submission" date="2021-02" db="EMBL/GenBank/DDBJ databases">
        <authorList>
            <consortium name="DOE Joint Genome Institute"/>
            <person name="Ahrendt S."/>
            <person name="Looney B.P."/>
            <person name="Miyauchi S."/>
            <person name="Morin E."/>
            <person name="Drula E."/>
            <person name="Courty P.E."/>
            <person name="Chicoki N."/>
            <person name="Fauchery L."/>
            <person name="Kohler A."/>
            <person name="Kuo A."/>
            <person name="Labutti K."/>
            <person name="Pangilinan J."/>
            <person name="Lipzen A."/>
            <person name="Riley R."/>
            <person name="Andreopoulos W."/>
            <person name="He G."/>
            <person name="Johnson J."/>
            <person name="Barry K.W."/>
            <person name="Grigoriev I.V."/>
            <person name="Nagy L."/>
            <person name="Hibbett D."/>
            <person name="Henrissat B."/>
            <person name="Matheny P.B."/>
            <person name="Labbe J."/>
            <person name="Martin F."/>
        </authorList>
    </citation>
    <scope>NUCLEOTIDE SEQUENCE</scope>
    <source>
        <strain evidence="1">FP105234-sp</strain>
    </source>
</reference>
<keyword evidence="2" id="KW-1185">Reference proteome</keyword>
<name>A0ACB8RIK2_9AGAM</name>
<evidence type="ECO:0000313" key="2">
    <source>
        <dbReference type="Proteomes" id="UP000814033"/>
    </source>
</evidence>
<organism evidence="1 2">
    <name type="scientific">Auriscalpium vulgare</name>
    <dbReference type="NCBI Taxonomy" id="40419"/>
    <lineage>
        <taxon>Eukaryota</taxon>
        <taxon>Fungi</taxon>
        <taxon>Dikarya</taxon>
        <taxon>Basidiomycota</taxon>
        <taxon>Agaricomycotina</taxon>
        <taxon>Agaricomycetes</taxon>
        <taxon>Russulales</taxon>
        <taxon>Auriscalpiaceae</taxon>
        <taxon>Auriscalpium</taxon>
    </lineage>
</organism>
<sequence length="563" mass="62945">MYLQHLVETHPQLVRHAGLALTLFIVFVSYMVLSAVVRSYTSSLRKLPGPKRISWIKGGYDESPEHESSRLQAQWLRQYGHVVKLPAPYGLDKVLTDDPKALSHVLSQGSIYQKSPQQRYILGELLGTGLLFVEGAKHKLQRRIMNPAFGPLQVRRFTETFFEKGLEMRDIWLEKAAETTRKDGRLKIDAFNWLNRVTLDIIGRAGFNRDFDALHSHQDHPNELSEAVRRMFAHRNVDWFFMFQTAFPPARIIPTARSRETARCLQTIRRVGMQMIAEKKAAVHADAINVGHDGAVEKRDVQGHDLLSLLIKSNMAVDQAKSSRMSDEDILSQVPTFLVAGHETTSTAVSWTLFALATQPAVQAALREELSAVPTDTPTMDELNALPHLDGVVRESFRLYAPVSSTDRVAVQDDVIPLSKPFVDKSGIVRHEIRVSKGATITIPMRNINRSEELWGEDAEEFKPERWAKQGASIPDTARTIPNVWGNLLTFLAGAHACIGFRFSVVETKALIFTIVRAFEIDLAMTPDDLVRRTQVVGRPAIGSNPEAGSTLPVLLRSIGATA</sequence>
<accession>A0ACB8RIK2</accession>
<dbReference type="EMBL" id="MU275997">
    <property type="protein sequence ID" value="KAI0043999.1"/>
    <property type="molecule type" value="Genomic_DNA"/>
</dbReference>
<comment type="caution">
    <text evidence="1">The sequence shown here is derived from an EMBL/GenBank/DDBJ whole genome shotgun (WGS) entry which is preliminary data.</text>
</comment>
<evidence type="ECO:0000313" key="1">
    <source>
        <dbReference type="EMBL" id="KAI0043999.1"/>
    </source>
</evidence>
<protein>
    <submittedName>
        <fullName evidence="1">Cytochrome P450</fullName>
    </submittedName>
</protein>
<proteinExistence type="predicted"/>
<reference evidence="1" key="2">
    <citation type="journal article" date="2022" name="New Phytol.">
        <title>Evolutionary transition to the ectomycorrhizal habit in the genomes of a hyperdiverse lineage of mushroom-forming fungi.</title>
        <authorList>
            <person name="Looney B."/>
            <person name="Miyauchi S."/>
            <person name="Morin E."/>
            <person name="Drula E."/>
            <person name="Courty P.E."/>
            <person name="Kohler A."/>
            <person name="Kuo A."/>
            <person name="LaButti K."/>
            <person name="Pangilinan J."/>
            <person name="Lipzen A."/>
            <person name="Riley R."/>
            <person name="Andreopoulos W."/>
            <person name="He G."/>
            <person name="Johnson J."/>
            <person name="Nolan M."/>
            <person name="Tritt A."/>
            <person name="Barry K.W."/>
            <person name="Grigoriev I.V."/>
            <person name="Nagy L.G."/>
            <person name="Hibbett D."/>
            <person name="Henrissat B."/>
            <person name="Matheny P.B."/>
            <person name="Labbe J."/>
            <person name="Martin F.M."/>
        </authorList>
    </citation>
    <scope>NUCLEOTIDE SEQUENCE</scope>
    <source>
        <strain evidence="1">FP105234-sp</strain>
    </source>
</reference>
<gene>
    <name evidence="1" type="ORF">FA95DRAFT_1523482</name>
</gene>